<keyword evidence="1" id="KW-1133">Transmembrane helix</keyword>
<dbReference type="AlphaFoldDB" id="A0A6A4GZT5"/>
<name>A0A6A4GZT5_9AGAR</name>
<keyword evidence="4" id="KW-1185">Reference proteome</keyword>
<evidence type="ECO:0000313" key="3">
    <source>
        <dbReference type="EMBL" id="KAE9390870.1"/>
    </source>
</evidence>
<dbReference type="OrthoDB" id="3046394at2759"/>
<accession>A0A6A4GZT5</accession>
<sequence length="104" mass="11379">SVIMWLVGECLGDIAITCVLYSFVLALLTRICSHKHKTGFEASDVLVDRIIRLTVQTGLITACCATLDIVFFLTDPTGIHLIFNFPLAKLYTNSVMSSLNSRGA</sequence>
<feature type="non-terminal residue" evidence="3">
    <location>
        <position position="104"/>
    </location>
</feature>
<evidence type="ECO:0000256" key="1">
    <source>
        <dbReference type="SAM" id="Phobius"/>
    </source>
</evidence>
<dbReference type="PANTHER" id="PTHR40465:SF1">
    <property type="entry name" value="DUF6534 DOMAIN-CONTAINING PROTEIN"/>
    <property type="match status" value="1"/>
</dbReference>
<dbReference type="EMBL" id="ML769643">
    <property type="protein sequence ID" value="KAE9390870.1"/>
    <property type="molecule type" value="Genomic_DNA"/>
</dbReference>
<keyword evidence="1" id="KW-0812">Transmembrane</keyword>
<reference evidence="3" key="1">
    <citation type="journal article" date="2019" name="Environ. Microbiol.">
        <title>Fungal ecological strategies reflected in gene transcription - a case study of two litter decomposers.</title>
        <authorList>
            <person name="Barbi F."/>
            <person name="Kohler A."/>
            <person name="Barry K."/>
            <person name="Baskaran P."/>
            <person name="Daum C."/>
            <person name="Fauchery L."/>
            <person name="Ihrmark K."/>
            <person name="Kuo A."/>
            <person name="LaButti K."/>
            <person name="Lipzen A."/>
            <person name="Morin E."/>
            <person name="Grigoriev I.V."/>
            <person name="Henrissat B."/>
            <person name="Lindahl B."/>
            <person name="Martin F."/>
        </authorList>
    </citation>
    <scope>NUCLEOTIDE SEQUENCE</scope>
    <source>
        <strain evidence="3">JB14</strain>
    </source>
</reference>
<feature type="non-terminal residue" evidence="3">
    <location>
        <position position="1"/>
    </location>
</feature>
<dbReference type="InterPro" id="IPR045339">
    <property type="entry name" value="DUF6534"/>
</dbReference>
<dbReference type="PANTHER" id="PTHR40465">
    <property type="entry name" value="CHROMOSOME 1, WHOLE GENOME SHOTGUN SEQUENCE"/>
    <property type="match status" value="1"/>
</dbReference>
<feature type="transmembrane region" description="Helical" evidence="1">
    <location>
        <begin position="6"/>
        <end position="28"/>
    </location>
</feature>
<protein>
    <recommendedName>
        <fullName evidence="2">DUF6534 domain-containing protein</fullName>
    </recommendedName>
</protein>
<dbReference type="Pfam" id="PF20152">
    <property type="entry name" value="DUF6534"/>
    <property type="match status" value="1"/>
</dbReference>
<dbReference type="Proteomes" id="UP000799118">
    <property type="component" value="Unassembled WGS sequence"/>
</dbReference>
<organism evidence="3 4">
    <name type="scientific">Gymnopus androsaceus JB14</name>
    <dbReference type="NCBI Taxonomy" id="1447944"/>
    <lineage>
        <taxon>Eukaryota</taxon>
        <taxon>Fungi</taxon>
        <taxon>Dikarya</taxon>
        <taxon>Basidiomycota</taxon>
        <taxon>Agaricomycotina</taxon>
        <taxon>Agaricomycetes</taxon>
        <taxon>Agaricomycetidae</taxon>
        <taxon>Agaricales</taxon>
        <taxon>Marasmiineae</taxon>
        <taxon>Omphalotaceae</taxon>
        <taxon>Gymnopus</taxon>
    </lineage>
</organism>
<evidence type="ECO:0000259" key="2">
    <source>
        <dbReference type="Pfam" id="PF20152"/>
    </source>
</evidence>
<evidence type="ECO:0000313" key="4">
    <source>
        <dbReference type="Proteomes" id="UP000799118"/>
    </source>
</evidence>
<keyword evidence="1" id="KW-0472">Membrane</keyword>
<gene>
    <name evidence="3" type="ORF">BT96DRAFT_801391</name>
</gene>
<proteinExistence type="predicted"/>
<feature type="domain" description="DUF6534" evidence="2">
    <location>
        <begin position="11"/>
        <end position="102"/>
    </location>
</feature>